<keyword evidence="1" id="KW-0547">Nucleotide-binding</keyword>
<dbReference type="EMBL" id="HG937692">
    <property type="protein sequence ID" value="CDP36257.1"/>
    <property type="molecule type" value="Genomic_DNA"/>
</dbReference>
<dbReference type="PROSITE" id="PS00690">
    <property type="entry name" value="DEAH_ATP_HELICASE"/>
    <property type="match status" value="1"/>
</dbReference>
<dbReference type="SUPFAM" id="SSF54495">
    <property type="entry name" value="UBC-like"/>
    <property type="match status" value="1"/>
</dbReference>
<dbReference type="InterPro" id="IPR009060">
    <property type="entry name" value="UBA-like_sf"/>
</dbReference>
<dbReference type="InterPro" id="IPR002464">
    <property type="entry name" value="DNA/RNA_helicase_DEAH_CS"/>
</dbReference>
<dbReference type="PROSITE" id="PS51194">
    <property type="entry name" value="HELICASE_CTER"/>
    <property type="match status" value="1"/>
</dbReference>
<dbReference type="CDD" id="cd18791">
    <property type="entry name" value="SF2_C_RHA"/>
    <property type="match status" value="1"/>
</dbReference>
<dbReference type="InterPro" id="IPR027417">
    <property type="entry name" value="P-loop_NTPase"/>
</dbReference>
<feature type="region of interest" description="Disordered" evidence="7">
    <location>
        <begin position="154"/>
        <end position="194"/>
    </location>
</feature>
<evidence type="ECO:0000256" key="4">
    <source>
        <dbReference type="ARBA" id="ARBA00022840"/>
    </source>
</evidence>
<gene>
    <name evidence="11" type="ORF">GNLVRS02_ARAD1B08822g</name>
</gene>
<dbReference type="PANTHER" id="PTHR18934">
    <property type="entry name" value="ATP-DEPENDENT RNA HELICASE"/>
    <property type="match status" value="1"/>
</dbReference>
<dbReference type="Pfam" id="PF24385">
    <property type="entry name" value="DSRM_DHX29"/>
    <property type="match status" value="1"/>
</dbReference>
<dbReference type="PANTHER" id="PTHR18934:SF267">
    <property type="entry name" value="ATP-DEPENDENT RNA HELICASE YLR419W-RELATED"/>
    <property type="match status" value="1"/>
</dbReference>
<feature type="domain" description="RWD" evidence="8">
    <location>
        <begin position="399"/>
        <end position="500"/>
    </location>
</feature>
<accession>A0A060TBK9</accession>
<keyword evidence="3" id="KW-0347">Helicase</keyword>
<feature type="compositionally biased region" description="Basic and acidic residues" evidence="7">
    <location>
        <begin position="7"/>
        <end position="28"/>
    </location>
</feature>
<dbReference type="Pfam" id="PF05773">
    <property type="entry name" value="RWD"/>
    <property type="match status" value="1"/>
</dbReference>
<comment type="similarity">
    <text evidence="6">Belongs to the DExH box helicase family.</text>
</comment>
<dbReference type="InterPro" id="IPR056328">
    <property type="entry name" value="DSRM_DHX29"/>
</dbReference>
<proteinExistence type="inferred from homology"/>
<dbReference type="Pfam" id="PF00270">
    <property type="entry name" value="DEAD"/>
    <property type="match status" value="1"/>
</dbReference>
<dbReference type="GO" id="GO:0003723">
    <property type="term" value="F:RNA binding"/>
    <property type="evidence" value="ECO:0007669"/>
    <property type="project" value="UniProtKB-KW"/>
</dbReference>
<evidence type="ECO:0000259" key="8">
    <source>
        <dbReference type="PROSITE" id="PS50908"/>
    </source>
</evidence>
<evidence type="ECO:0000256" key="2">
    <source>
        <dbReference type="ARBA" id="ARBA00022801"/>
    </source>
</evidence>
<dbReference type="PhylomeDB" id="A0A060TBK9"/>
<name>A0A060TBK9_BLAAD</name>
<dbReference type="GO" id="GO:0004386">
    <property type="term" value="F:helicase activity"/>
    <property type="evidence" value="ECO:0007669"/>
    <property type="project" value="UniProtKB-KW"/>
</dbReference>
<dbReference type="GO" id="GO:1990904">
    <property type="term" value="C:ribonucleoprotein complex"/>
    <property type="evidence" value="ECO:0007669"/>
    <property type="project" value="UniProtKB-ARBA"/>
</dbReference>
<keyword evidence="5" id="KW-0694">RNA-binding</keyword>
<feature type="region of interest" description="Disordered" evidence="7">
    <location>
        <begin position="513"/>
        <end position="541"/>
    </location>
</feature>
<dbReference type="InterPro" id="IPR011709">
    <property type="entry name" value="DEAD-box_helicase_OB_fold"/>
</dbReference>
<dbReference type="InterPro" id="IPR006575">
    <property type="entry name" value="RWD_dom"/>
</dbReference>
<dbReference type="Gene3D" id="1.20.120.1080">
    <property type="match status" value="1"/>
</dbReference>
<organism evidence="11">
    <name type="scientific">Blastobotrys adeninivorans</name>
    <name type="common">Yeast</name>
    <name type="synonym">Arxula adeninivorans</name>
    <dbReference type="NCBI Taxonomy" id="409370"/>
    <lineage>
        <taxon>Eukaryota</taxon>
        <taxon>Fungi</taxon>
        <taxon>Dikarya</taxon>
        <taxon>Ascomycota</taxon>
        <taxon>Saccharomycotina</taxon>
        <taxon>Dipodascomycetes</taxon>
        <taxon>Dipodascales</taxon>
        <taxon>Trichomonascaceae</taxon>
        <taxon>Blastobotrys</taxon>
    </lineage>
</organism>
<dbReference type="PROSITE" id="PS50908">
    <property type="entry name" value="RWD"/>
    <property type="match status" value="1"/>
</dbReference>
<dbReference type="InterPro" id="IPR011545">
    <property type="entry name" value="DEAD/DEAH_box_helicase_dom"/>
</dbReference>
<evidence type="ECO:0000256" key="6">
    <source>
        <dbReference type="ARBA" id="ARBA00060772"/>
    </source>
</evidence>
<evidence type="ECO:0000256" key="1">
    <source>
        <dbReference type="ARBA" id="ARBA00022741"/>
    </source>
</evidence>
<feature type="region of interest" description="Disordered" evidence="7">
    <location>
        <begin position="1"/>
        <end position="40"/>
    </location>
</feature>
<dbReference type="Gene3D" id="3.40.50.300">
    <property type="entry name" value="P-loop containing nucleotide triphosphate hydrolases"/>
    <property type="match status" value="2"/>
</dbReference>
<dbReference type="InterPro" id="IPR016135">
    <property type="entry name" value="UBQ-conjugating_enzyme/RWD"/>
</dbReference>
<feature type="compositionally biased region" description="Basic and acidic residues" evidence="7">
    <location>
        <begin position="170"/>
        <end position="194"/>
    </location>
</feature>
<reference evidence="11" key="2">
    <citation type="submission" date="2014-06" db="EMBL/GenBank/DDBJ databases">
        <title>The complete genome of Blastobotrys (Arxula) adeninivorans LS3 - a yeast of biotechnological interest.</title>
        <authorList>
            <person name="Kunze G."/>
            <person name="Gaillardin C."/>
            <person name="Czernicka M."/>
            <person name="Durrens P."/>
            <person name="Martin T."/>
            <person name="Boer E."/>
            <person name="Gabaldon T."/>
            <person name="Cruz J."/>
            <person name="Talla E."/>
            <person name="Marck C."/>
            <person name="Goffeau A."/>
            <person name="Barbe V."/>
            <person name="Baret P."/>
            <person name="Baronian K."/>
            <person name="Beier S."/>
            <person name="Bleykasten C."/>
            <person name="Bode R."/>
            <person name="Casaregola S."/>
            <person name="Despons L."/>
            <person name="Fairhead C."/>
            <person name="Giersberg M."/>
            <person name="Gierski P."/>
            <person name="Hahnel U."/>
            <person name="Hartmann A."/>
            <person name="Jankowska D."/>
            <person name="Jubin C."/>
            <person name="Jung P."/>
            <person name="Lafontaine I."/>
            <person name="Leh-Louis V."/>
            <person name="Lemaire M."/>
            <person name="Marcet-Houben M."/>
            <person name="Mascher M."/>
            <person name="Morel G."/>
            <person name="Richard G.-F."/>
            <person name="Riechen J."/>
            <person name="Sacerdot C."/>
            <person name="Sarkar A."/>
            <person name="Savel G."/>
            <person name="Schacherer J."/>
            <person name="Sherman D."/>
            <person name="Straub M.-L."/>
            <person name="Stein N."/>
            <person name="Thierry A."/>
            <person name="Trautwein-Schult A."/>
            <person name="Westhof E."/>
            <person name="Worch S."/>
            <person name="Dujon B."/>
            <person name="Souciet J.-L."/>
            <person name="Wincker P."/>
            <person name="Scholz U."/>
            <person name="Neuveglise N."/>
        </authorList>
    </citation>
    <scope>NUCLEOTIDE SEQUENCE</scope>
    <source>
        <strain evidence="11">LS3</strain>
    </source>
</reference>
<protein>
    <submittedName>
        <fullName evidence="11">ARAD1B08822p</fullName>
    </submittedName>
</protein>
<dbReference type="Pfam" id="PF07717">
    <property type="entry name" value="OB_NTP_bind"/>
    <property type="match status" value="1"/>
</dbReference>
<dbReference type="SUPFAM" id="SSF46934">
    <property type="entry name" value="UBA-like"/>
    <property type="match status" value="1"/>
</dbReference>
<dbReference type="Gene3D" id="3.10.110.10">
    <property type="entry name" value="Ubiquitin Conjugating Enzyme"/>
    <property type="match status" value="1"/>
</dbReference>
<dbReference type="InterPro" id="IPR014001">
    <property type="entry name" value="Helicase_ATP-bd"/>
</dbReference>
<feature type="domain" description="Helicase ATP-binding" evidence="9">
    <location>
        <begin position="587"/>
        <end position="757"/>
    </location>
</feature>
<dbReference type="GO" id="GO:0005524">
    <property type="term" value="F:ATP binding"/>
    <property type="evidence" value="ECO:0007669"/>
    <property type="project" value="UniProtKB-KW"/>
</dbReference>
<sequence>MGKKGKKEQPKLTPEERKAKEEAREASRARAAANRATVASNSSWTGKLPATLLHEHCQKLKWEKVVFDPKHTKDGFIVYTTLGQKNPKTGKVDTVQFAPPPDLIKPQPTALEARHYAATYTLHRIASHKNLRMILPGPHKELWAKLDQAKKDTPSDKVASLYAEDPFQAQRDRKAAQEEKRKKMESLTDEKREQIQIKKTISEVRNNLRQAQSQPGLDKESPDSSNAPSPPPPKRVRFNNVLSMSRDAQRTVERIIRQRNGFHAVIPPKASPDQSIVPTLTKLGFEPFQAKEAVEYTSTLTDALEWLLIHVPEDDLPAIFSRKNHQHQVTANVQTSDFKTEYLVKDLIPFGYSEDLIRDALALEQNSKRAALVRLTHTLVYGTYTSPSPSDQARTVWLEELESLEALYENAIEHNSEHDQITISISSPNGAKVKFYVWLPDDYPASIPGMAVQVDTKRKIPRYALLDIIRRVGLEADQNYKGDFMLSSIIEWLTDNVDQIIAHPSKLSSISGAVSGSSESQNVAANDIAKDNRRSHKQKSRRLQYVNKGADEIKKEYEDKLRNSTKLQTMILSRKDLPAWRKRDEIVNLINNNQVVLITGETGSGKSTQVVQFILDDLIQKGMGNKCNIICTQPRRISAMGLAQRVADERDSEVGKAVGYAIRGETKASADSTMIRFVTAGVLLRMIQSDPSGALDNVSHVVVDEVHERSLDSTFLLILLKRLLKMKSHLKVVLMSATVDTSAFFKYFNDKVGYAHIEGRTFPVTDIFLDDIIRETKFVPKSLALEDESVTSDEVGRIIISLRNGVDYSLVAHVVDHIHSKLSAENNHQGSILVFLSGAAEIDNCIVTIKSSAKGSQFHALPLHASLTPAEQRRVFDRAPPGKRKIVVCTNVAETSITISDAVAVIDSGRVKVTKYSAESNVVRLEDSWASQAEVTQRRGRAGRVQEGVCYKLYTRTVQEKDMQAQPTPEIRRAPLEQLYLSVRAMGIKDAQRFLGEAIDPPEAAALDTARDTLVKSGAIDGTGALTALGKHISTIPADIKSAKLLILSAVFGCLQKGLTIVAILSLRSPFVSPRDKREEAKEAMLQFSNGEGDLLAQVRAYEEFLEKKKELRSSQVRDWCKENFLSLQTLYDISSSRRQFLASLEEIGFIPSENNIPHYYDANHNNEPLVRAVISAAMNPNLAEIVFPEKVFVSSSVGTIEQDPEAKGIKFFTGDDGRVFVHPSSSLFGVNKFIGDSKYCSFSAKMSTSKLFINGITPLGTFGMVFFSDGQIAVDPLGSGVVARNWIGLKCWPRVGILVKILEALFNRVLDEKFDNPRKSLEGDDVIDAVKMLIETEGKGYR</sequence>
<dbReference type="InterPro" id="IPR007502">
    <property type="entry name" value="Helicase-assoc_dom"/>
</dbReference>
<dbReference type="InterPro" id="IPR001650">
    <property type="entry name" value="Helicase_C-like"/>
</dbReference>
<dbReference type="InterPro" id="IPR059023">
    <property type="entry name" value="RNA_hel_CTD"/>
</dbReference>
<dbReference type="PROSITE" id="PS51192">
    <property type="entry name" value="HELICASE_ATP_BIND_1"/>
    <property type="match status" value="1"/>
</dbReference>
<dbReference type="FunFam" id="3.40.50.300:FF:000526">
    <property type="entry name" value="DExH-box ATP-dependent RNA helicase DExH3"/>
    <property type="match status" value="1"/>
</dbReference>
<dbReference type="GO" id="GO:0016787">
    <property type="term" value="F:hydrolase activity"/>
    <property type="evidence" value="ECO:0007669"/>
    <property type="project" value="UniProtKB-KW"/>
</dbReference>
<evidence type="ECO:0000256" key="5">
    <source>
        <dbReference type="ARBA" id="ARBA00022884"/>
    </source>
</evidence>
<evidence type="ECO:0000256" key="7">
    <source>
        <dbReference type="SAM" id="MobiDB-lite"/>
    </source>
</evidence>
<dbReference type="Pfam" id="PF26026">
    <property type="entry name" value="RNA_hel_CTD"/>
    <property type="match status" value="1"/>
</dbReference>
<dbReference type="SMART" id="SM00490">
    <property type="entry name" value="HELICc"/>
    <property type="match status" value="1"/>
</dbReference>
<evidence type="ECO:0000259" key="10">
    <source>
        <dbReference type="PROSITE" id="PS51194"/>
    </source>
</evidence>
<dbReference type="Gene3D" id="1.10.8.10">
    <property type="entry name" value="DNA helicase RuvA subunit, C-terminal domain"/>
    <property type="match status" value="1"/>
</dbReference>
<dbReference type="SMART" id="SM00487">
    <property type="entry name" value="DEXDc"/>
    <property type="match status" value="1"/>
</dbReference>
<dbReference type="Pfam" id="PF00271">
    <property type="entry name" value="Helicase_C"/>
    <property type="match status" value="1"/>
</dbReference>
<keyword evidence="4" id="KW-0067">ATP-binding</keyword>
<evidence type="ECO:0000313" key="11">
    <source>
        <dbReference type="EMBL" id="CDP36257.1"/>
    </source>
</evidence>
<dbReference type="GO" id="GO:0008186">
    <property type="term" value="F:ATP-dependent activity, acting on RNA"/>
    <property type="evidence" value="ECO:0007669"/>
    <property type="project" value="UniProtKB-ARBA"/>
</dbReference>
<reference evidence="11" key="1">
    <citation type="submission" date="2014-02" db="EMBL/GenBank/DDBJ databases">
        <authorList>
            <person name="Genoscope - CEA"/>
        </authorList>
    </citation>
    <scope>NUCLEOTIDE SEQUENCE</scope>
    <source>
        <strain evidence="11">LS3</strain>
    </source>
</reference>
<feature type="domain" description="Helicase C-terminal" evidence="10">
    <location>
        <begin position="814"/>
        <end position="987"/>
    </location>
</feature>
<feature type="region of interest" description="Disordered" evidence="7">
    <location>
        <begin position="208"/>
        <end position="238"/>
    </location>
</feature>
<evidence type="ECO:0000256" key="3">
    <source>
        <dbReference type="ARBA" id="ARBA00022806"/>
    </source>
</evidence>
<dbReference type="CDD" id="cd17917">
    <property type="entry name" value="DEXHc_RHA-like"/>
    <property type="match status" value="1"/>
</dbReference>
<dbReference type="Pfam" id="PF21010">
    <property type="entry name" value="HA2_C"/>
    <property type="match status" value="1"/>
</dbReference>
<evidence type="ECO:0000259" key="9">
    <source>
        <dbReference type="PROSITE" id="PS51192"/>
    </source>
</evidence>
<keyword evidence="2" id="KW-0378">Hydrolase</keyword>
<dbReference type="SMART" id="SM00847">
    <property type="entry name" value="HA2"/>
    <property type="match status" value="1"/>
</dbReference>
<dbReference type="SUPFAM" id="SSF52540">
    <property type="entry name" value="P-loop containing nucleoside triphosphate hydrolases"/>
    <property type="match status" value="1"/>
</dbReference>